<sequence length="368" mass="42572">MEQEQLREEVTELHQTLAVQNSTIQQQIQQVAVLQEQLTLRYPRMPCRGFLRISAVTPQTKLATTEEVILLTEIPDTEAGSILRHFLQLITWDVTDLTRTEVHTIFGYIFYGRFCWSCSSPFHAKEACPVPSDVRVPEDRLRKLRRLQRSKEFREFWNLNKHDLTVIRAKIADLKKAERRRHVSIVDFVERTPANKRCMINEGEDLDRINLDLTHSSKVVPPKKFNTLPEASVRPESKSKAQLESQNKIATLNSRIVALQQNQRRQIDFRQKRREKLLAIKVSEPEVYERLVSAGLPSGTRVRPSLECKQPLLLETIVDLVKISSAADERRRCELLRSCQTLDDLHEALTEKRICPHPNCTLLETIAS</sequence>
<organism evidence="1 2">
    <name type="scientific">Allacma fusca</name>
    <dbReference type="NCBI Taxonomy" id="39272"/>
    <lineage>
        <taxon>Eukaryota</taxon>
        <taxon>Metazoa</taxon>
        <taxon>Ecdysozoa</taxon>
        <taxon>Arthropoda</taxon>
        <taxon>Hexapoda</taxon>
        <taxon>Collembola</taxon>
        <taxon>Symphypleona</taxon>
        <taxon>Sminthuridae</taxon>
        <taxon>Allacma</taxon>
    </lineage>
</organism>
<keyword evidence="2" id="KW-1185">Reference proteome</keyword>
<dbReference type="Proteomes" id="UP000708208">
    <property type="component" value="Unassembled WGS sequence"/>
</dbReference>
<proteinExistence type="predicted"/>
<dbReference type="AlphaFoldDB" id="A0A8J2NRQ0"/>
<protein>
    <submittedName>
        <fullName evidence="1">Uncharacterized protein</fullName>
    </submittedName>
</protein>
<evidence type="ECO:0000313" key="1">
    <source>
        <dbReference type="EMBL" id="CAG7718938.1"/>
    </source>
</evidence>
<reference evidence="1" key="1">
    <citation type="submission" date="2021-06" db="EMBL/GenBank/DDBJ databases">
        <authorList>
            <person name="Hodson N. C."/>
            <person name="Mongue J. A."/>
            <person name="Jaron S. K."/>
        </authorList>
    </citation>
    <scope>NUCLEOTIDE SEQUENCE</scope>
</reference>
<dbReference type="PANTHER" id="PTHR46954:SF1">
    <property type="entry name" value="C2H2-TYPE DOMAIN-CONTAINING PROTEIN"/>
    <property type="match status" value="1"/>
</dbReference>
<evidence type="ECO:0000313" key="2">
    <source>
        <dbReference type="Proteomes" id="UP000708208"/>
    </source>
</evidence>
<dbReference type="EMBL" id="CAJVCH010057361">
    <property type="protein sequence ID" value="CAG7718938.1"/>
    <property type="molecule type" value="Genomic_DNA"/>
</dbReference>
<gene>
    <name evidence="1" type="ORF">AFUS01_LOCUS8291</name>
</gene>
<accession>A0A8J2NRQ0</accession>
<name>A0A8J2NRQ0_9HEXA</name>
<dbReference type="PANTHER" id="PTHR46954">
    <property type="entry name" value="C2H2-TYPE DOMAIN-CONTAINING PROTEIN"/>
    <property type="match status" value="1"/>
</dbReference>
<comment type="caution">
    <text evidence="1">The sequence shown here is derived from an EMBL/GenBank/DDBJ whole genome shotgun (WGS) entry which is preliminary data.</text>
</comment>